<feature type="chain" id="PRO_5045245574" evidence="1">
    <location>
        <begin position="21"/>
        <end position="934"/>
    </location>
</feature>
<sequence length="934" mass="107504">MNRLTLIAVFLLFCFLNVCGANFGHNIQGRVADKMNGVAIPAKIYLMNTDSAVIDTTTATIEEAQFPFQDKQAWYVFNDKIKEIGRYIIKAVMPGYKDAYTDVELKSSRQSYISAKPILMEHDYIELPNVVVKATKIKMMMSGDTIVYNADAFNLSEGSMLDALVSRLPGAQLTKDGQIYVNGKLIESLLLNGRDFFTGNPKMALENLPSYTVNKIKVYKRLGTMSRLMQSNMGDQSLVMDVKLKKEYDATIFGNAESGVGTNGRFALKGFGMKNSQKEMLLAFANVNNLNDNQIANIQGQWTPQENTNGLQTNRTANVSYAKFFGGDMFKWISTSNTISHNGEDIQMLKNAEVYLPSKNIYQHAQDGTINKSTIFDSKNAFNYEQNGKYSTHSTLDILYKHNDKYKSAFTSNSEGNSLLNELNEKISHTNEQFNIKFANENNFNISVVDLLRTGFSVQYNKRDADNFSLYDLRYMNTVNARDFRNNYLKLYNNNLDVKGNISYDWNWPGWSLQPGYDYNFKYNKTNHELYRLDKLVGFDSLHYDILPSAKNALLAVRDNNNSYWYTEYQNHHRIFLEWCLNAASGANKLNIEYGYIRMPLRVVNKNMFYVRAGRKDVKRNTIFFEPEAYFRWGQTYNWELNASIKSEIPNLVNMIEYRDDSDPLFLISGNPNLKNIHRYNASLSLKHEGRGQRMWHASINYNKTDNNIAFATLYNTVTGVATMQPVSVNGNWRINGQIDYSLPLDSARKWTLDNHLTVDYDHNVDMTTTDVSAGIMRSVVNNWQYGVDVKLNFRPNEKCEFTLHANSTYYYINSSRSGFENIHAGNYKLGFETELQLPWKLSFGSNFGMYGRRGYHSAMMNTTEWIWNMHLDRSFMNGALLAKITGYDLLHQRSTTKYEMNKQGRTEIWYNSLPSYFMCSLVWKFNVSPRSKK</sequence>
<feature type="domain" description="Outer membrane protein beta-barrel" evidence="2">
    <location>
        <begin position="619"/>
        <end position="764"/>
    </location>
</feature>
<evidence type="ECO:0000313" key="4">
    <source>
        <dbReference type="Proteomes" id="UP000664265"/>
    </source>
</evidence>
<dbReference type="Pfam" id="PF14905">
    <property type="entry name" value="OMP_b-brl_3"/>
    <property type="match status" value="2"/>
</dbReference>
<feature type="domain" description="Outer membrane protein beta-barrel" evidence="2">
    <location>
        <begin position="769"/>
        <end position="913"/>
    </location>
</feature>
<dbReference type="EMBL" id="JAERMS010000024">
    <property type="protein sequence ID" value="MBO1363727.1"/>
    <property type="molecule type" value="Genomic_DNA"/>
</dbReference>
<evidence type="ECO:0000259" key="2">
    <source>
        <dbReference type="Pfam" id="PF14905"/>
    </source>
</evidence>
<dbReference type="SUPFAM" id="SSF56935">
    <property type="entry name" value="Porins"/>
    <property type="match status" value="1"/>
</dbReference>
<feature type="signal peptide" evidence="1">
    <location>
        <begin position="1"/>
        <end position="20"/>
    </location>
</feature>
<dbReference type="RefSeq" id="WP_107582695.1">
    <property type="nucleotide sequence ID" value="NZ_JAERMS010000024.1"/>
</dbReference>
<accession>A0ABS3M6C0</accession>
<reference evidence="3 4" key="1">
    <citation type="submission" date="2021-01" db="EMBL/GenBank/DDBJ databases">
        <title>Prevotella A2931 sp. nov.</title>
        <authorList>
            <person name="Buhl M."/>
            <person name="Oberhettinger P."/>
        </authorList>
    </citation>
    <scope>NUCLEOTIDE SEQUENCE [LARGE SCALE GENOMIC DNA]</scope>
    <source>
        <strain evidence="3 4">A2931</strain>
    </source>
</reference>
<gene>
    <name evidence="3" type="ORF">JHU38_08095</name>
</gene>
<comment type="caution">
    <text evidence="3">The sequence shown here is derived from an EMBL/GenBank/DDBJ whole genome shotgun (WGS) entry which is preliminary data.</text>
</comment>
<organism evidence="3 4">
    <name type="scientific">Prevotella illustrans</name>
    <dbReference type="NCBI Taxonomy" id="2800387"/>
    <lineage>
        <taxon>Bacteria</taxon>
        <taxon>Pseudomonadati</taxon>
        <taxon>Bacteroidota</taxon>
        <taxon>Bacteroidia</taxon>
        <taxon>Bacteroidales</taxon>
        <taxon>Prevotellaceae</taxon>
        <taxon>Prevotella</taxon>
    </lineage>
</organism>
<evidence type="ECO:0000313" key="3">
    <source>
        <dbReference type="EMBL" id="MBO1363727.1"/>
    </source>
</evidence>
<keyword evidence="1" id="KW-0732">Signal</keyword>
<proteinExistence type="predicted"/>
<dbReference type="InterPro" id="IPR041700">
    <property type="entry name" value="OMP_b-brl_3"/>
</dbReference>
<dbReference type="Proteomes" id="UP000664265">
    <property type="component" value="Unassembled WGS sequence"/>
</dbReference>
<protein>
    <submittedName>
        <fullName evidence="3">Outer membrane beta-barrel protein</fullName>
    </submittedName>
</protein>
<evidence type="ECO:0000256" key="1">
    <source>
        <dbReference type="SAM" id="SignalP"/>
    </source>
</evidence>
<keyword evidence="4" id="KW-1185">Reference proteome</keyword>
<name>A0ABS3M6C0_9BACT</name>